<name>A0ABQ9HTX3_9NEOP</name>
<dbReference type="PANTHER" id="PTHR33064:SF29">
    <property type="entry name" value="PEPTIDASE A2 DOMAIN-CONTAINING PROTEIN-RELATED"/>
    <property type="match status" value="1"/>
</dbReference>
<reference evidence="1 2" key="1">
    <citation type="submission" date="2023-02" db="EMBL/GenBank/DDBJ databases">
        <title>LHISI_Scaffold_Assembly.</title>
        <authorList>
            <person name="Stuart O.P."/>
            <person name="Cleave R."/>
            <person name="Magrath M.J.L."/>
            <person name="Mikheyev A.S."/>
        </authorList>
    </citation>
    <scope>NUCLEOTIDE SEQUENCE [LARGE SCALE GENOMIC DNA]</scope>
    <source>
        <strain evidence="1">Daus_M_001</strain>
        <tissue evidence="1">Leg muscle</tissue>
    </source>
</reference>
<accession>A0ABQ9HTX3</accession>
<sequence length="143" mass="16437">MVQTQHLTLSKVCELGRLAEISSQQLQCLLFGISCELEKFQELNLCTFGDICGAASLQEQHDQTRTQVLQRARDQNIKFNPEKLQYKVSIVSFMEHLFSNNEISPDPDRIAAIQCVPDPQNRKELQKQLGMVNFPKDHSYPTW</sequence>
<comment type="caution">
    <text evidence="1">The sequence shown here is derived from an EMBL/GenBank/DDBJ whole genome shotgun (WGS) entry which is preliminary data.</text>
</comment>
<dbReference type="InterPro" id="IPR043502">
    <property type="entry name" value="DNA/RNA_pol_sf"/>
</dbReference>
<evidence type="ECO:0000313" key="1">
    <source>
        <dbReference type="EMBL" id="KAJ8887823.1"/>
    </source>
</evidence>
<gene>
    <name evidence="1" type="ORF">PR048_014041</name>
</gene>
<dbReference type="Proteomes" id="UP001159363">
    <property type="component" value="Chromosome X"/>
</dbReference>
<dbReference type="EMBL" id="JARBHB010000004">
    <property type="protein sequence ID" value="KAJ8887823.1"/>
    <property type="molecule type" value="Genomic_DNA"/>
</dbReference>
<dbReference type="PANTHER" id="PTHR33064">
    <property type="entry name" value="POL PROTEIN"/>
    <property type="match status" value="1"/>
</dbReference>
<proteinExistence type="predicted"/>
<keyword evidence="2" id="KW-1185">Reference proteome</keyword>
<dbReference type="SUPFAM" id="SSF56672">
    <property type="entry name" value="DNA/RNA polymerases"/>
    <property type="match status" value="1"/>
</dbReference>
<dbReference type="InterPro" id="IPR051320">
    <property type="entry name" value="Viral_Replic_Matur_Polypro"/>
</dbReference>
<organism evidence="1 2">
    <name type="scientific">Dryococelus australis</name>
    <dbReference type="NCBI Taxonomy" id="614101"/>
    <lineage>
        <taxon>Eukaryota</taxon>
        <taxon>Metazoa</taxon>
        <taxon>Ecdysozoa</taxon>
        <taxon>Arthropoda</taxon>
        <taxon>Hexapoda</taxon>
        <taxon>Insecta</taxon>
        <taxon>Pterygota</taxon>
        <taxon>Neoptera</taxon>
        <taxon>Polyneoptera</taxon>
        <taxon>Phasmatodea</taxon>
        <taxon>Verophasmatodea</taxon>
        <taxon>Anareolatae</taxon>
        <taxon>Phasmatidae</taxon>
        <taxon>Eurycanthinae</taxon>
        <taxon>Dryococelus</taxon>
    </lineage>
</organism>
<dbReference type="Gene3D" id="3.30.70.270">
    <property type="match status" value="1"/>
</dbReference>
<protein>
    <submittedName>
        <fullName evidence="1">Uncharacterized protein</fullName>
    </submittedName>
</protein>
<dbReference type="InterPro" id="IPR043128">
    <property type="entry name" value="Rev_trsase/Diguanyl_cyclase"/>
</dbReference>
<evidence type="ECO:0000313" key="2">
    <source>
        <dbReference type="Proteomes" id="UP001159363"/>
    </source>
</evidence>